<dbReference type="AlphaFoldDB" id="A0A3M7SH50"/>
<name>A0A3M7SH50_BRAPC</name>
<comment type="caution">
    <text evidence="1">The sequence shown here is derived from an EMBL/GenBank/DDBJ whole genome shotgun (WGS) entry which is preliminary data.</text>
</comment>
<accession>A0A3M7SH50</accession>
<organism evidence="1 2">
    <name type="scientific">Brachionus plicatilis</name>
    <name type="common">Marine rotifer</name>
    <name type="synonym">Brachionus muelleri</name>
    <dbReference type="NCBI Taxonomy" id="10195"/>
    <lineage>
        <taxon>Eukaryota</taxon>
        <taxon>Metazoa</taxon>
        <taxon>Spiralia</taxon>
        <taxon>Gnathifera</taxon>
        <taxon>Rotifera</taxon>
        <taxon>Eurotatoria</taxon>
        <taxon>Monogononta</taxon>
        <taxon>Pseudotrocha</taxon>
        <taxon>Ploima</taxon>
        <taxon>Brachionidae</taxon>
        <taxon>Brachionus</taxon>
    </lineage>
</organism>
<reference evidence="1 2" key="1">
    <citation type="journal article" date="2018" name="Sci. Rep.">
        <title>Genomic signatures of local adaptation to the degree of environmental predictability in rotifers.</title>
        <authorList>
            <person name="Franch-Gras L."/>
            <person name="Hahn C."/>
            <person name="Garcia-Roger E.M."/>
            <person name="Carmona M.J."/>
            <person name="Serra M."/>
            <person name="Gomez A."/>
        </authorList>
    </citation>
    <scope>NUCLEOTIDE SEQUENCE [LARGE SCALE GENOMIC DNA]</scope>
    <source>
        <strain evidence="1">HYR1</strain>
    </source>
</reference>
<sequence>MHINPDNNNKNNKKQLHHHHHLIQQEDLSGLFNGVILFGFADLGRNERFIVHAVMMKTIVLVGMDAVLLLERSVEQSVGKQTSGGAVVLRLILRAGRGGAIGKSALVILQHFGEIILKGVEDSDDGGRAEAVRYQAEVSEVSLNGGVEDGRRLGAAQRRSVVAQQVGKLFGYLLGGYDHGLARLYFGRVRMMLSNILGRLFRRKLVFAHKVEVARQMNGLALDQRGEQSDSGGLAASGRQIDADALQFFAEHAAAVLGFGASQDAAEEGSV</sequence>
<evidence type="ECO:0000313" key="1">
    <source>
        <dbReference type="EMBL" id="RNA35092.1"/>
    </source>
</evidence>
<dbReference type="Proteomes" id="UP000276133">
    <property type="component" value="Unassembled WGS sequence"/>
</dbReference>
<proteinExistence type="predicted"/>
<keyword evidence="2" id="KW-1185">Reference proteome</keyword>
<protein>
    <submittedName>
        <fullName evidence="1">Uncharacterized protein</fullName>
    </submittedName>
</protein>
<evidence type="ECO:0000313" key="2">
    <source>
        <dbReference type="Proteomes" id="UP000276133"/>
    </source>
</evidence>
<dbReference type="EMBL" id="REGN01001373">
    <property type="protein sequence ID" value="RNA35092.1"/>
    <property type="molecule type" value="Genomic_DNA"/>
</dbReference>
<gene>
    <name evidence="1" type="ORF">BpHYR1_034682</name>
</gene>